<dbReference type="Pfam" id="PF00550">
    <property type="entry name" value="PP-binding"/>
    <property type="match status" value="1"/>
</dbReference>
<dbReference type="GO" id="GO:0005829">
    <property type="term" value="C:cytosol"/>
    <property type="evidence" value="ECO:0007669"/>
    <property type="project" value="TreeGrafter"/>
</dbReference>
<evidence type="ECO:0000259" key="13">
    <source>
        <dbReference type="PROSITE" id="PS50075"/>
    </source>
</evidence>
<dbReference type="FunFam" id="1.10.1200.10:FF:000003">
    <property type="entry name" value="Acyl carrier protein"/>
    <property type="match status" value="1"/>
</dbReference>
<dbReference type="Proteomes" id="UP000287401">
    <property type="component" value="Unassembled WGS sequence"/>
</dbReference>
<dbReference type="NCBIfam" id="NF002150">
    <property type="entry name" value="PRK00982.1-4"/>
    <property type="match status" value="1"/>
</dbReference>
<dbReference type="InterPro" id="IPR036736">
    <property type="entry name" value="ACP-like_sf"/>
</dbReference>
<evidence type="ECO:0000256" key="9">
    <source>
        <dbReference type="ARBA" id="ARBA00024328"/>
    </source>
</evidence>
<dbReference type="SUPFAM" id="SSF47336">
    <property type="entry name" value="ACP-like"/>
    <property type="match status" value="1"/>
</dbReference>
<dbReference type="PROSITE" id="PS00012">
    <property type="entry name" value="PHOSPHOPANTETHEINE"/>
    <property type="match status" value="1"/>
</dbReference>
<comment type="pathway">
    <text evidence="9">Glycolipid biosynthesis; KDO(2)-lipid A biosynthesis.</text>
</comment>
<evidence type="ECO:0000256" key="11">
    <source>
        <dbReference type="NCBIfam" id="TIGR00517"/>
    </source>
</evidence>
<evidence type="ECO:0000256" key="5">
    <source>
        <dbReference type="ARBA" id="ARBA00022553"/>
    </source>
</evidence>
<dbReference type="PROSITE" id="PS50075">
    <property type="entry name" value="CARRIER"/>
    <property type="match status" value="1"/>
</dbReference>
<accession>A0A430BQ81</accession>
<evidence type="ECO:0000256" key="12">
    <source>
        <dbReference type="RuleBase" id="RU003545"/>
    </source>
</evidence>
<evidence type="ECO:0000313" key="15">
    <source>
        <dbReference type="Proteomes" id="UP000287401"/>
    </source>
</evidence>
<comment type="function">
    <text evidence="10 12">Carrier of the growing fatty acid chain in fatty acid biosynthesis.</text>
</comment>
<dbReference type="GO" id="GO:0009245">
    <property type="term" value="P:lipid A biosynthetic process"/>
    <property type="evidence" value="ECO:0007669"/>
    <property type="project" value="TreeGrafter"/>
</dbReference>
<feature type="modified residue" description="O-(pantetheine 4'-phosphoryl)serine" evidence="10">
    <location>
        <position position="37"/>
    </location>
</feature>
<keyword evidence="10" id="KW-0963">Cytoplasm</keyword>
<dbReference type="PANTHER" id="PTHR20863">
    <property type="entry name" value="ACYL CARRIER PROTEIN"/>
    <property type="match status" value="1"/>
</dbReference>
<dbReference type="InterPro" id="IPR009081">
    <property type="entry name" value="PP-bd_ACP"/>
</dbReference>
<keyword evidence="5 10" id="KW-0597">Phosphoprotein</keyword>
<name>A0A430BQ81_SPHYA</name>
<evidence type="ECO:0000256" key="1">
    <source>
        <dbReference type="ARBA" id="ARBA00005194"/>
    </source>
</evidence>
<comment type="PTM">
    <text evidence="10">4'-phosphopantetheine is transferred from CoA to a specific serine of apo-ACP by AcpS. This modification is essential for activity because fatty acids are bound in thioester linkage to the sulfhydryl of the prosthetic group.</text>
</comment>
<dbReference type="GO" id="GO:0000035">
    <property type="term" value="F:acyl binding"/>
    <property type="evidence" value="ECO:0007669"/>
    <property type="project" value="TreeGrafter"/>
</dbReference>
<sequence>MSEVSDRVIKIVIEHMGVYPDQVTPEASFLKDLGGDSLDVVELVMAFEDEFGIEIADADAEGINTVQDAIRYVEAAKKI</sequence>
<keyword evidence="4 10" id="KW-0444">Lipid biosynthesis</keyword>
<evidence type="ECO:0000256" key="6">
    <source>
        <dbReference type="ARBA" id="ARBA00022832"/>
    </source>
</evidence>
<organism evidence="14 15">
    <name type="scientific">Sphingobium yanoikuyae</name>
    <name type="common">Sphingomonas yanoikuyae</name>
    <dbReference type="NCBI Taxonomy" id="13690"/>
    <lineage>
        <taxon>Bacteria</taxon>
        <taxon>Pseudomonadati</taxon>
        <taxon>Pseudomonadota</taxon>
        <taxon>Alphaproteobacteria</taxon>
        <taxon>Sphingomonadales</taxon>
        <taxon>Sphingomonadaceae</taxon>
        <taxon>Sphingobium</taxon>
    </lineage>
</organism>
<keyword evidence="3 10" id="KW-0596">Phosphopantetheine</keyword>
<dbReference type="NCBIfam" id="NF002151">
    <property type="entry name" value="PRK00982.1-5"/>
    <property type="match status" value="1"/>
</dbReference>
<evidence type="ECO:0000256" key="7">
    <source>
        <dbReference type="ARBA" id="ARBA00023098"/>
    </source>
</evidence>
<dbReference type="NCBIfam" id="NF002149">
    <property type="entry name" value="PRK00982.1-3"/>
    <property type="match status" value="1"/>
</dbReference>
<evidence type="ECO:0000313" key="14">
    <source>
        <dbReference type="EMBL" id="RSU54849.1"/>
    </source>
</evidence>
<evidence type="ECO:0000256" key="8">
    <source>
        <dbReference type="ARBA" id="ARBA00023160"/>
    </source>
</evidence>
<dbReference type="UniPathway" id="UPA00094"/>
<dbReference type="GO" id="GO:0036104">
    <property type="term" value="P:Kdo2-lipid A biosynthetic process"/>
    <property type="evidence" value="ECO:0007669"/>
    <property type="project" value="UniProtKB-UniPathway"/>
</dbReference>
<comment type="subcellular location">
    <subcellularLocation>
        <location evidence="10">Cytoplasm</location>
    </subcellularLocation>
</comment>
<dbReference type="NCBIfam" id="NF002148">
    <property type="entry name" value="PRK00982.1-2"/>
    <property type="match status" value="1"/>
</dbReference>
<comment type="PTM">
    <text evidence="12">4'-phosphopantetheine is transferred from CoA to a specific serine of apo-ACP by acpS.</text>
</comment>
<dbReference type="GO" id="GO:0016020">
    <property type="term" value="C:membrane"/>
    <property type="evidence" value="ECO:0007669"/>
    <property type="project" value="GOC"/>
</dbReference>
<comment type="caution">
    <text evidence="14">The sequence shown here is derived from an EMBL/GenBank/DDBJ whole genome shotgun (WGS) entry which is preliminary data.</text>
</comment>
<dbReference type="AlphaFoldDB" id="A0A430BQ81"/>
<evidence type="ECO:0000256" key="3">
    <source>
        <dbReference type="ARBA" id="ARBA00022450"/>
    </source>
</evidence>
<gene>
    <name evidence="10" type="primary">acpP</name>
    <name evidence="14" type="ORF">DAH51_19450</name>
</gene>
<evidence type="ECO:0000256" key="2">
    <source>
        <dbReference type="ARBA" id="ARBA00010930"/>
    </source>
</evidence>
<dbReference type="UniPathway" id="UPA00360"/>
<dbReference type="RefSeq" id="WP_125999429.1">
    <property type="nucleotide sequence ID" value="NZ_QRAL01000026.1"/>
</dbReference>
<dbReference type="EMBL" id="QRAL01000026">
    <property type="protein sequence ID" value="RSU54849.1"/>
    <property type="molecule type" value="Genomic_DNA"/>
</dbReference>
<evidence type="ECO:0000256" key="10">
    <source>
        <dbReference type="HAMAP-Rule" id="MF_01217"/>
    </source>
</evidence>
<dbReference type="NCBIfam" id="TIGR00517">
    <property type="entry name" value="acyl_carrier"/>
    <property type="match status" value="1"/>
</dbReference>
<dbReference type="PANTHER" id="PTHR20863:SF76">
    <property type="entry name" value="CARRIER DOMAIN-CONTAINING PROTEIN"/>
    <property type="match status" value="1"/>
</dbReference>
<keyword evidence="8 10" id="KW-0275">Fatty acid biosynthesis</keyword>
<dbReference type="GO" id="GO:0000036">
    <property type="term" value="F:acyl carrier activity"/>
    <property type="evidence" value="ECO:0007669"/>
    <property type="project" value="UniProtKB-UniRule"/>
</dbReference>
<dbReference type="HAMAP" id="MF_01217">
    <property type="entry name" value="Acyl_carrier"/>
    <property type="match status" value="1"/>
</dbReference>
<evidence type="ECO:0000256" key="4">
    <source>
        <dbReference type="ARBA" id="ARBA00022516"/>
    </source>
</evidence>
<proteinExistence type="inferred from homology"/>
<comment type="pathway">
    <text evidence="1 10 12">Lipid metabolism; fatty acid biosynthesis.</text>
</comment>
<protein>
    <recommendedName>
        <fullName evidence="10 11">Acyl carrier protein</fullName>
        <shortName evidence="10">ACP</shortName>
    </recommendedName>
</protein>
<keyword evidence="7 10" id="KW-0443">Lipid metabolism</keyword>
<dbReference type="InterPro" id="IPR006162">
    <property type="entry name" value="Ppantetheine_attach_site"/>
</dbReference>
<dbReference type="InterPro" id="IPR003231">
    <property type="entry name" value="ACP"/>
</dbReference>
<keyword evidence="6 10" id="KW-0276">Fatty acid metabolism</keyword>
<reference evidence="14 15" key="1">
    <citation type="submission" date="2018-07" db="EMBL/GenBank/DDBJ databases">
        <title>Genomic and Epidemiologic Investigation of an Indolent Hospital Outbreak.</title>
        <authorList>
            <person name="Johnson R.C."/>
            <person name="Deming C."/>
            <person name="Conlan S."/>
            <person name="Zellmer C.J."/>
            <person name="Michelin A.V."/>
            <person name="Lee-Lin S."/>
            <person name="Thomas P.J."/>
            <person name="Park M."/>
            <person name="Weingarten R.A."/>
            <person name="Less J."/>
            <person name="Dekker J.P."/>
            <person name="Frank K.M."/>
            <person name="Musser K.A."/>
            <person name="Mcquiston J.R."/>
            <person name="Henderson D.K."/>
            <person name="Lau A.F."/>
            <person name="Palmore T.N."/>
            <person name="Segre J.A."/>
        </authorList>
    </citation>
    <scope>NUCLEOTIDE SEQUENCE [LARGE SCALE GENOMIC DNA]</scope>
    <source>
        <strain evidence="14 15">SK-NIH.Env6_1116</strain>
    </source>
</reference>
<dbReference type="Gene3D" id="1.10.1200.10">
    <property type="entry name" value="ACP-like"/>
    <property type="match status" value="1"/>
</dbReference>
<comment type="similarity">
    <text evidence="2 10">Belongs to the acyl carrier protein (ACP) family.</text>
</comment>
<feature type="domain" description="Carrier" evidence="13">
    <location>
        <begin position="2"/>
        <end position="77"/>
    </location>
</feature>